<dbReference type="RefSeq" id="WP_347937988.1">
    <property type="nucleotide sequence ID" value="NZ_JBDXMI010000015.1"/>
</dbReference>
<gene>
    <name evidence="1" type="ORF">ABI908_24105</name>
</gene>
<accession>A0ABV0J0X1</accession>
<sequence>MSDELTLQHELKRKAIEQLHRIVERYESGIYTLSQAVATTAAVWEMTAGLVDFEVEELVAAVTGELNKDLRSSGGELHEMIRLSLPEEAHDVLLVRKAGATGQPLTLHKIVEVDIVEKPTEGKPYGPQRMTLLARMQEVGYQIKARS</sequence>
<evidence type="ECO:0000313" key="2">
    <source>
        <dbReference type="Proteomes" id="UP001462502"/>
    </source>
</evidence>
<dbReference type="Proteomes" id="UP001462502">
    <property type="component" value="Unassembled WGS sequence"/>
</dbReference>
<proteinExistence type="predicted"/>
<comment type="caution">
    <text evidence="1">The sequence shown here is derived from an EMBL/GenBank/DDBJ whole genome shotgun (WGS) entry which is preliminary data.</text>
</comment>
<organism evidence="1 2">
    <name type="scientific">Chromobacterium phragmitis</name>
    <dbReference type="NCBI Taxonomy" id="2202141"/>
    <lineage>
        <taxon>Bacteria</taxon>
        <taxon>Pseudomonadati</taxon>
        <taxon>Pseudomonadota</taxon>
        <taxon>Betaproteobacteria</taxon>
        <taxon>Neisseriales</taxon>
        <taxon>Chromobacteriaceae</taxon>
        <taxon>Chromobacterium</taxon>
    </lineage>
</organism>
<name>A0ABV0J0X1_9NEIS</name>
<protein>
    <submittedName>
        <fullName evidence="1">Uncharacterized protein</fullName>
    </submittedName>
</protein>
<keyword evidence="2" id="KW-1185">Reference proteome</keyword>
<dbReference type="EMBL" id="JBDXMI010000015">
    <property type="protein sequence ID" value="MEO9387184.1"/>
    <property type="molecule type" value="Genomic_DNA"/>
</dbReference>
<evidence type="ECO:0000313" key="1">
    <source>
        <dbReference type="EMBL" id="MEO9387184.1"/>
    </source>
</evidence>
<reference evidence="1 2" key="1">
    <citation type="submission" date="2024-05" db="EMBL/GenBank/DDBJ databases">
        <authorList>
            <person name="De Oliveira J.P."/>
            <person name="Noriler S.A."/>
            <person name="De Oliveira A.G."/>
            <person name="Sipoli D.S."/>
        </authorList>
    </citation>
    <scope>NUCLEOTIDE SEQUENCE [LARGE SCALE GENOMIC DNA]</scope>
    <source>
        <strain evidence="1 2">LABIM192</strain>
    </source>
</reference>